<dbReference type="InterPro" id="IPR050922">
    <property type="entry name" value="LytR/CpsA/Psr_CW_biosynth"/>
</dbReference>
<name>A0A0W8I632_9MICO</name>
<accession>A0A0W8I632</accession>
<evidence type="ECO:0000313" key="6">
    <source>
        <dbReference type="Proteomes" id="UP000054837"/>
    </source>
</evidence>
<feature type="compositionally biased region" description="Basic and acidic residues" evidence="2">
    <location>
        <begin position="1"/>
        <end position="10"/>
    </location>
</feature>
<proteinExistence type="inferred from homology"/>
<keyword evidence="3" id="KW-0472">Membrane</keyword>
<dbReference type="InterPro" id="IPR004474">
    <property type="entry name" value="LytR_CpsA_psr"/>
</dbReference>
<organism evidence="5 6">
    <name type="scientific">Serinicoccus chungangensis</name>
    <dbReference type="NCBI Taxonomy" id="767452"/>
    <lineage>
        <taxon>Bacteria</taxon>
        <taxon>Bacillati</taxon>
        <taxon>Actinomycetota</taxon>
        <taxon>Actinomycetes</taxon>
        <taxon>Micrococcales</taxon>
        <taxon>Ornithinimicrobiaceae</taxon>
        <taxon>Serinicoccus</taxon>
    </lineage>
</organism>
<dbReference type="PANTHER" id="PTHR33392">
    <property type="entry name" value="POLYISOPRENYL-TEICHOIC ACID--PEPTIDOGLYCAN TEICHOIC ACID TRANSFERASE TAGU"/>
    <property type="match status" value="1"/>
</dbReference>
<evidence type="ECO:0000256" key="3">
    <source>
        <dbReference type="SAM" id="Phobius"/>
    </source>
</evidence>
<protein>
    <submittedName>
        <fullName evidence="5">Transcriptional regulator</fullName>
    </submittedName>
</protein>
<feature type="compositionally biased region" description="Basic and acidic residues" evidence="2">
    <location>
        <begin position="37"/>
        <end position="58"/>
    </location>
</feature>
<dbReference type="Gene3D" id="3.40.630.190">
    <property type="entry name" value="LCP protein"/>
    <property type="match status" value="1"/>
</dbReference>
<feature type="compositionally biased region" description="Basic and acidic residues" evidence="2">
    <location>
        <begin position="68"/>
        <end position="91"/>
    </location>
</feature>
<evidence type="ECO:0000259" key="4">
    <source>
        <dbReference type="Pfam" id="PF03816"/>
    </source>
</evidence>
<dbReference type="RefSeq" id="WP_058891695.1">
    <property type="nucleotide sequence ID" value="NZ_LQBL01000028.1"/>
</dbReference>
<dbReference type="EMBL" id="LQBL01000028">
    <property type="protein sequence ID" value="KUG53687.1"/>
    <property type="molecule type" value="Genomic_DNA"/>
</dbReference>
<keyword evidence="3" id="KW-0812">Transmembrane</keyword>
<evidence type="ECO:0000313" key="5">
    <source>
        <dbReference type="EMBL" id="KUG53687.1"/>
    </source>
</evidence>
<dbReference type="AlphaFoldDB" id="A0A0W8I632"/>
<dbReference type="OrthoDB" id="9782542at2"/>
<dbReference type="NCBIfam" id="TIGR00350">
    <property type="entry name" value="lytR_cpsA_psr"/>
    <property type="match status" value="1"/>
</dbReference>
<feature type="domain" description="Cell envelope-related transcriptional attenuator" evidence="4">
    <location>
        <begin position="183"/>
        <end position="325"/>
    </location>
</feature>
<keyword evidence="3" id="KW-1133">Transmembrane helix</keyword>
<evidence type="ECO:0000256" key="1">
    <source>
        <dbReference type="ARBA" id="ARBA00006068"/>
    </source>
</evidence>
<sequence length="418" mass="46215">MPDHPQDDWTRPMPRTPRGSRRHDPDATERIPLPYVDRTDRDREDAWEHDAWQDRADERDDDPQQAWHGRDRHDEQDRAAGHERRDGRDRYTAPPPRRRRPRYALRRTAALLALGVVAYLVSMVVVVSLVWGSVNRIDATPDVADRPPVANGDNYLLVGTDSREALTDEQRGEFGTGFTEGHRADTVMLLHVPTFGEPTLVSLPRDSYVEIRDGGFNKLNAAHANGGPEQLVDTVERATGLPVDGYLEIGFGGFVDVVNGVGGVEMCLDEPIADEKAHIDLPAGCQELAGEQALGYVRMRYSDPRGDLGRMERQREFLSALVDRMLTPATVLVPWRLHDVGTATGSALSLGDDTSMLEAGRMAWAMRQVAAGEGNSVTVPVADTNYPTEVGSTVLWDEQGASQLFTALRQGQAITVEP</sequence>
<dbReference type="Pfam" id="PF03816">
    <property type="entry name" value="LytR_cpsA_psr"/>
    <property type="match status" value="1"/>
</dbReference>
<comment type="similarity">
    <text evidence="1">Belongs to the LytR/CpsA/Psr (LCP) family.</text>
</comment>
<reference evidence="5 6" key="1">
    <citation type="submission" date="2015-12" db="EMBL/GenBank/DDBJ databases">
        <title>Serinicoccus chungangenesis strain CD08_5 genome sequencing and assembly.</title>
        <authorList>
            <person name="Chander A.M."/>
            <person name="Kaur G."/>
            <person name="Nair G.R."/>
            <person name="Dhawan D.K."/>
            <person name="Kochhar R.K."/>
            <person name="Mayilraj S."/>
            <person name="Bhadada S.K."/>
        </authorList>
    </citation>
    <scope>NUCLEOTIDE SEQUENCE [LARGE SCALE GENOMIC DNA]</scope>
    <source>
        <strain evidence="5 6">CD08_5</strain>
    </source>
</reference>
<dbReference type="STRING" id="767452.AVL62_02655"/>
<evidence type="ECO:0000256" key="2">
    <source>
        <dbReference type="SAM" id="MobiDB-lite"/>
    </source>
</evidence>
<dbReference type="Proteomes" id="UP000054837">
    <property type="component" value="Unassembled WGS sequence"/>
</dbReference>
<feature type="transmembrane region" description="Helical" evidence="3">
    <location>
        <begin position="108"/>
        <end position="131"/>
    </location>
</feature>
<feature type="region of interest" description="Disordered" evidence="2">
    <location>
        <begin position="1"/>
        <end position="101"/>
    </location>
</feature>
<gene>
    <name evidence="5" type="ORF">AVL62_02655</name>
</gene>
<keyword evidence="6" id="KW-1185">Reference proteome</keyword>
<dbReference type="PANTHER" id="PTHR33392:SF6">
    <property type="entry name" value="POLYISOPRENYL-TEICHOIC ACID--PEPTIDOGLYCAN TEICHOIC ACID TRANSFERASE TAGU"/>
    <property type="match status" value="1"/>
</dbReference>
<comment type="caution">
    <text evidence="5">The sequence shown here is derived from an EMBL/GenBank/DDBJ whole genome shotgun (WGS) entry which is preliminary data.</text>
</comment>